<dbReference type="HOGENOM" id="CLU_000445_92_3_9"/>
<dbReference type="InterPro" id="IPR003607">
    <property type="entry name" value="HD/PDEase_dom"/>
</dbReference>
<dbReference type="InterPro" id="IPR037522">
    <property type="entry name" value="HD_GYP_dom"/>
</dbReference>
<gene>
    <name evidence="2" type="ORF">EUS_09430</name>
</gene>
<dbReference type="PATRIC" id="fig|657319.3.peg.1238"/>
<dbReference type="Pfam" id="PF13487">
    <property type="entry name" value="HD_5"/>
    <property type="match status" value="1"/>
</dbReference>
<name>D4JSU1_9FIRM</name>
<dbReference type="GO" id="GO:0016787">
    <property type="term" value="F:hydrolase activity"/>
    <property type="evidence" value="ECO:0007669"/>
    <property type="project" value="UniProtKB-KW"/>
</dbReference>
<dbReference type="PANTHER" id="PTHR45228">
    <property type="entry name" value="CYCLIC DI-GMP PHOSPHODIESTERASE TM_0186-RELATED"/>
    <property type="match status" value="1"/>
</dbReference>
<dbReference type="Proteomes" id="UP000008803">
    <property type="component" value="Chromosome"/>
</dbReference>
<proteinExistence type="predicted"/>
<dbReference type="AlphaFoldDB" id="D4JSU1"/>
<reference evidence="2 3" key="2">
    <citation type="submission" date="2010-03" db="EMBL/GenBank/DDBJ databases">
        <authorList>
            <person name="Pajon A."/>
        </authorList>
    </citation>
    <scope>NUCLEOTIDE SEQUENCE [LARGE SCALE GENOMIC DNA]</scope>
    <source>
        <strain evidence="2 3">70/3</strain>
    </source>
</reference>
<dbReference type="KEGG" id="esu:EUS_09430"/>
<sequence>MLGLADDEIQEIHIAAHLHDIGKIGIPDSILLKPGRLDDEEWALMKQHPQIGADILSKSPSFSRISAIILHHHERYDGKGYPFGAKADEIPIGARIIAVCDSIDAMASARAYRKALPLDIVRNEIEKNIGLMYDPAVAKKMLDNWSIIKEMYGHGELCGECHFCHDNGEEI</sequence>
<dbReference type="SUPFAM" id="SSF109604">
    <property type="entry name" value="HD-domain/PDEase-like"/>
    <property type="match status" value="1"/>
</dbReference>
<dbReference type="Gene3D" id="1.10.3210.10">
    <property type="entry name" value="Hypothetical protein af1432"/>
    <property type="match status" value="1"/>
</dbReference>
<dbReference type="CDD" id="cd00077">
    <property type="entry name" value="HDc"/>
    <property type="match status" value="1"/>
</dbReference>
<dbReference type="EMBL" id="FP929044">
    <property type="protein sequence ID" value="CBK96160.1"/>
    <property type="molecule type" value="Genomic_DNA"/>
</dbReference>
<keyword evidence="2" id="KW-0378">Hydrolase</keyword>
<protein>
    <submittedName>
        <fullName evidence="2">Metal dependent phosphohydrolase</fullName>
    </submittedName>
</protein>
<dbReference type="PROSITE" id="PS51832">
    <property type="entry name" value="HD_GYP"/>
    <property type="match status" value="1"/>
</dbReference>
<evidence type="ECO:0000313" key="3">
    <source>
        <dbReference type="Proteomes" id="UP000008803"/>
    </source>
</evidence>
<dbReference type="BioCyc" id="ESIR657319:G136K-796-MONOMER"/>
<accession>D4JSU1</accession>
<feature type="domain" description="HD-GYP" evidence="1">
    <location>
        <begin position="1"/>
        <end position="157"/>
    </location>
</feature>
<organism evidence="2 3">
    <name type="scientific">[Eubacterium] siraeum 70/3</name>
    <dbReference type="NCBI Taxonomy" id="657319"/>
    <lineage>
        <taxon>Bacteria</taxon>
        <taxon>Bacillati</taxon>
        <taxon>Bacillota</taxon>
        <taxon>Clostridia</taxon>
        <taxon>Eubacteriales</taxon>
        <taxon>Oscillospiraceae</taxon>
        <taxon>Oscillospiraceae incertae sedis</taxon>
    </lineage>
</organism>
<dbReference type="InterPro" id="IPR052020">
    <property type="entry name" value="Cyclic_di-GMP/3'3'-cGAMP_PDE"/>
</dbReference>
<reference evidence="2 3" key="1">
    <citation type="submission" date="2010-03" db="EMBL/GenBank/DDBJ databases">
        <title>The genome sequence of Eubacterium siraeum 70/3.</title>
        <authorList>
            <consortium name="metaHIT consortium -- http://www.metahit.eu/"/>
            <person name="Pajon A."/>
            <person name="Turner K."/>
            <person name="Parkhill J."/>
            <person name="Duncan S."/>
            <person name="Flint H."/>
        </authorList>
    </citation>
    <scope>NUCLEOTIDE SEQUENCE [LARGE SCALE GENOMIC DNA]</scope>
    <source>
        <strain evidence="2 3">70/3</strain>
    </source>
</reference>
<evidence type="ECO:0000259" key="1">
    <source>
        <dbReference type="PROSITE" id="PS51832"/>
    </source>
</evidence>
<evidence type="ECO:0000313" key="2">
    <source>
        <dbReference type="EMBL" id="CBK96160.1"/>
    </source>
</evidence>